<evidence type="ECO:0000256" key="1">
    <source>
        <dbReference type="SAM" id="Phobius"/>
    </source>
</evidence>
<dbReference type="RefSeq" id="WP_184738192.1">
    <property type="nucleotide sequence ID" value="NZ_JACHJG010000014.1"/>
</dbReference>
<keyword evidence="1" id="KW-0812">Transmembrane</keyword>
<evidence type="ECO:0000313" key="3">
    <source>
        <dbReference type="Proteomes" id="UP000556436"/>
    </source>
</evidence>
<reference evidence="2 3" key="1">
    <citation type="submission" date="2020-08" db="EMBL/GenBank/DDBJ databases">
        <title>Genomic Encyclopedia of Type Strains, Phase III (KMG-III): the genomes of soil and plant-associated and newly described type strains.</title>
        <authorList>
            <person name="Whitman W."/>
        </authorList>
    </citation>
    <scope>NUCLEOTIDE SEQUENCE [LARGE SCALE GENOMIC DNA]</scope>
    <source>
        <strain evidence="2 3">CECT 3265</strain>
    </source>
</reference>
<keyword evidence="3" id="KW-1185">Reference proteome</keyword>
<sequence>MVSLRPGRAILGSAARLYAWGVGFLAPGIVWWPTAVLGAAALVTASRRGPGADTALAELVESTVDLHLHLRGRAAELGIDCARPPTRAVGAAVTRALRQAA</sequence>
<gene>
    <name evidence="2" type="ORF">FHS38_005683</name>
</gene>
<dbReference type="AlphaFoldDB" id="A0A7W7PH62"/>
<protein>
    <submittedName>
        <fullName evidence="2">Uncharacterized protein</fullName>
    </submittedName>
</protein>
<evidence type="ECO:0000313" key="2">
    <source>
        <dbReference type="EMBL" id="MBB4889607.1"/>
    </source>
</evidence>
<name>A0A7W7PH62_STRNE</name>
<dbReference type="EMBL" id="JACHJG010000014">
    <property type="protein sequence ID" value="MBB4889607.1"/>
    <property type="molecule type" value="Genomic_DNA"/>
</dbReference>
<proteinExistence type="predicted"/>
<dbReference type="Proteomes" id="UP000556436">
    <property type="component" value="Unassembled WGS sequence"/>
</dbReference>
<accession>A0A7W7PH62</accession>
<keyword evidence="1" id="KW-1133">Transmembrane helix</keyword>
<organism evidence="2 3">
    <name type="scientific">Streptomyces netropsis</name>
    <name type="common">Streptoverticillium netropsis</name>
    <dbReference type="NCBI Taxonomy" id="55404"/>
    <lineage>
        <taxon>Bacteria</taxon>
        <taxon>Bacillati</taxon>
        <taxon>Actinomycetota</taxon>
        <taxon>Actinomycetes</taxon>
        <taxon>Kitasatosporales</taxon>
        <taxon>Streptomycetaceae</taxon>
        <taxon>Streptomyces</taxon>
    </lineage>
</organism>
<feature type="transmembrane region" description="Helical" evidence="1">
    <location>
        <begin position="20"/>
        <end position="43"/>
    </location>
</feature>
<keyword evidence="1" id="KW-0472">Membrane</keyword>
<comment type="caution">
    <text evidence="2">The sequence shown here is derived from an EMBL/GenBank/DDBJ whole genome shotgun (WGS) entry which is preliminary data.</text>
</comment>